<sequence>MIFRKATQEDLDFVRENPYEGVLKNYPYLQIPNENCIAIIFQDKIVGVGGLSVIWEGVGWLWLMLTADCKKDGLFGIIALSAIKDKIDELLKDNNIKRAQATVRTDFPQAIKMIEFLGFKNETPDGMEAYCPDGAKSYLYSRIL</sequence>
<feature type="domain" description="N-acetyltransferase" evidence="1">
    <location>
        <begin position="1"/>
        <end position="144"/>
    </location>
</feature>
<evidence type="ECO:0000259" key="1">
    <source>
        <dbReference type="PROSITE" id="PS51186"/>
    </source>
</evidence>
<name>A0A0F8ZJI7_9ZZZZ</name>
<dbReference type="PROSITE" id="PS51186">
    <property type="entry name" value="GNAT"/>
    <property type="match status" value="1"/>
</dbReference>
<protein>
    <recommendedName>
        <fullName evidence="1">N-acetyltransferase domain-containing protein</fullName>
    </recommendedName>
</protein>
<comment type="caution">
    <text evidence="2">The sequence shown here is derived from an EMBL/GenBank/DDBJ whole genome shotgun (WGS) entry which is preliminary data.</text>
</comment>
<dbReference type="GO" id="GO:0016747">
    <property type="term" value="F:acyltransferase activity, transferring groups other than amino-acyl groups"/>
    <property type="evidence" value="ECO:0007669"/>
    <property type="project" value="InterPro"/>
</dbReference>
<accession>A0A0F8ZJI7</accession>
<dbReference type="Gene3D" id="3.40.630.30">
    <property type="match status" value="1"/>
</dbReference>
<dbReference type="AlphaFoldDB" id="A0A0F8ZJI7"/>
<dbReference type="InterPro" id="IPR016181">
    <property type="entry name" value="Acyl_CoA_acyltransferase"/>
</dbReference>
<dbReference type="InterPro" id="IPR000182">
    <property type="entry name" value="GNAT_dom"/>
</dbReference>
<organism evidence="2">
    <name type="scientific">marine sediment metagenome</name>
    <dbReference type="NCBI Taxonomy" id="412755"/>
    <lineage>
        <taxon>unclassified sequences</taxon>
        <taxon>metagenomes</taxon>
        <taxon>ecological metagenomes</taxon>
    </lineage>
</organism>
<dbReference type="EMBL" id="LAZR01063129">
    <property type="protein sequence ID" value="KKK60121.1"/>
    <property type="molecule type" value="Genomic_DNA"/>
</dbReference>
<reference evidence="2" key="1">
    <citation type="journal article" date="2015" name="Nature">
        <title>Complex archaea that bridge the gap between prokaryotes and eukaryotes.</title>
        <authorList>
            <person name="Spang A."/>
            <person name="Saw J.H."/>
            <person name="Jorgensen S.L."/>
            <person name="Zaremba-Niedzwiedzka K."/>
            <person name="Martijn J."/>
            <person name="Lind A.E."/>
            <person name="van Eijk R."/>
            <person name="Schleper C."/>
            <person name="Guy L."/>
            <person name="Ettema T.J."/>
        </authorList>
    </citation>
    <scope>NUCLEOTIDE SEQUENCE</scope>
</reference>
<proteinExistence type="predicted"/>
<gene>
    <name evidence="2" type="ORF">LCGC14_3027530</name>
</gene>
<dbReference type="SUPFAM" id="SSF55729">
    <property type="entry name" value="Acyl-CoA N-acyltransferases (Nat)"/>
    <property type="match status" value="1"/>
</dbReference>
<evidence type="ECO:0000313" key="2">
    <source>
        <dbReference type="EMBL" id="KKK60121.1"/>
    </source>
</evidence>